<feature type="domain" description="MOFRL" evidence="9">
    <location>
        <begin position="409"/>
        <end position="526"/>
    </location>
</feature>
<dbReference type="InterPro" id="IPR025286">
    <property type="entry name" value="MOFRL_assoc_dom"/>
</dbReference>
<proteinExistence type="inferred from homology"/>
<dbReference type="Pfam" id="PF05161">
    <property type="entry name" value="MOFRL"/>
    <property type="match status" value="1"/>
</dbReference>
<evidence type="ECO:0000313" key="11">
    <source>
        <dbReference type="EMBL" id="ELT89663.1"/>
    </source>
</evidence>
<reference evidence="11 13" key="2">
    <citation type="journal article" date="2013" name="Nature">
        <title>Insights into bilaterian evolution from three spiralian genomes.</title>
        <authorList>
            <person name="Simakov O."/>
            <person name="Marletaz F."/>
            <person name="Cho S.J."/>
            <person name="Edsinger-Gonzales E."/>
            <person name="Havlak P."/>
            <person name="Hellsten U."/>
            <person name="Kuo D.H."/>
            <person name="Larsson T."/>
            <person name="Lv J."/>
            <person name="Arendt D."/>
            <person name="Savage R."/>
            <person name="Osoegawa K."/>
            <person name="de Jong P."/>
            <person name="Grimwood J."/>
            <person name="Chapman J.A."/>
            <person name="Shapiro H."/>
            <person name="Aerts A."/>
            <person name="Otillar R.P."/>
            <person name="Terry A.Y."/>
            <person name="Boore J.L."/>
            <person name="Grigoriev I.V."/>
            <person name="Lindberg D.R."/>
            <person name="Seaver E.C."/>
            <person name="Weisblat D.A."/>
            <person name="Putnam N.H."/>
            <person name="Rokhsar D.S."/>
        </authorList>
    </citation>
    <scope>NUCLEOTIDE SEQUENCE</scope>
    <source>
        <strain evidence="11 13">I ESC-2004</strain>
    </source>
</reference>
<dbReference type="InterPro" id="IPR037035">
    <property type="entry name" value="GK-like_C_sf"/>
</dbReference>
<keyword evidence="6" id="KW-0547">Nucleotide-binding</keyword>
<evidence type="ECO:0000256" key="8">
    <source>
        <dbReference type="ARBA" id="ARBA00022840"/>
    </source>
</evidence>
<dbReference type="SUPFAM" id="SSF82544">
    <property type="entry name" value="GckA/TtuD-like"/>
    <property type="match status" value="1"/>
</dbReference>
<accession>R7T893</accession>
<organism evidence="11">
    <name type="scientific">Capitella teleta</name>
    <name type="common">Polychaete worm</name>
    <dbReference type="NCBI Taxonomy" id="283909"/>
    <lineage>
        <taxon>Eukaryota</taxon>
        <taxon>Metazoa</taxon>
        <taxon>Spiralia</taxon>
        <taxon>Lophotrochozoa</taxon>
        <taxon>Annelida</taxon>
        <taxon>Polychaeta</taxon>
        <taxon>Sedentaria</taxon>
        <taxon>Scolecida</taxon>
        <taxon>Capitellidae</taxon>
        <taxon>Capitella</taxon>
    </lineage>
</organism>
<dbReference type="STRING" id="283909.R7T893"/>
<evidence type="ECO:0000313" key="12">
    <source>
        <dbReference type="EnsemblMetazoa" id="CapteP145169"/>
    </source>
</evidence>
<reference evidence="13" key="1">
    <citation type="submission" date="2012-12" db="EMBL/GenBank/DDBJ databases">
        <authorList>
            <person name="Hellsten U."/>
            <person name="Grimwood J."/>
            <person name="Chapman J.A."/>
            <person name="Shapiro H."/>
            <person name="Aerts A."/>
            <person name="Otillar R.P."/>
            <person name="Terry A.Y."/>
            <person name="Boore J.L."/>
            <person name="Simakov O."/>
            <person name="Marletaz F."/>
            <person name="Cho S.-J."/>
            <person name="Edsinger-Gonzales E."/>
            <person name="Havlak P."/>
            <person name="Kuo D.-H."/>
            <person name="Larsson T."/>
            <person name="Lv J."/>
            <person name="Arendt D."/>
            <person name="Savage R."/>
            <person name="Osoegawa K."/>
            <person name="de Jong P."/>
            <person name="Lindberg D.R."/>
            <person name="Seaver E.C."/>
            <person name="Weisblat D.A."/>
            <person name="Putnam N.H."/>
            <person name="Grigoriev I.V."/>
            <person name="Rokhsar D.S."/>
        </authorList>
    </citation>
    <scope>NUCLEOTIDE SEQUENCE</scope>
    <source>
        <strain evidence="13">I ESC-2004</strain>
    </source>
</reference>
<dbReference type="FunCoup" id="R7T893">
    <property type="interactions" value="223"/>
</dbReference>
<dbReference type="InterPro" id="IPR038614">
    <property type="entry name" value="GK_N_sf"/>
</dbReference>
<name>R7T893_CAPTE</name>
<dbReference type="EMBL" id="AMQN01014744">
    <property type="status" value="NOT_ANNOTATED_CDS"/>
    <property type="molecule type" value="Genomic_DNA"/>
</dbReference>
<dbReference type="InterPro" id="IPR039760">
    <property type="entry name" value="MOFRL_protein"/>
</dbReference>
<evidence type="ECO:0000256" key="4">
    <source>
        <dbReference type="ARBA" id="ARBA00020720"/>
    </source>
</evidence>
<evidence type="ECO:0000313" key="13">
    <source>
        <dbReference type="Proteomes" id="UP000014760"/>
    </source>
</evidence>
<comment type="catalytic activity">
    <reaction evidence="1">
        <text>(R)-glycerate + ATP = (2R)-3-phosphoglycerate + ADP + H(+)</text>
        <dbReference type="Rhea" id="RHEA:23516"/>
        <dbReference type="ChEBI" id="CHEBI:15378"/>
        <dbReference type="ChEBI" id="CHEBI:16659"/>
        <dbReference type="ChEBI" id="CHEBI:30616"/>
        <dbReference type="ChEBI" id="CHEBI:58272"/>
        <dbReference type="ChEBI" id="CHEBI:456216"/>
        <dbReference type="EC" id="2.7.1.31"/>
    </reaction>
</comment>
<dbReference type="GO" id="GO:0005737">
    <property type="term" value="C:cytoplasm"/>
    <property type="evidence" value="ECO:0007669"/>
    <property type="project" value="TreeGrafter"/>
</dbReference>
<evidence type="ECO:0000259" key="10">
    <source>
        <dbReference type="Pfam" id="PF13660"/>
    </source>
</evidence>
<dbReference type="Proteomes" id="UP000014760">
    <property type="component" value="Unassembled WGS sequence"/>
</dbReference>
<protein>
    <recommendedName>
        <fullName evidence="4">Glycerate kinase</fullName>
        <ecNumber evidence="3">2.7.1.31</ecNumber>
    </recommendedName>
</protein>
<dbReference type="OMA" id="NESCKPG"/>
<evidence type="ECO:0000256" key="6">
    <source>
        <dbReference type="ARBA" id="ARBA00022741"/>
    </source>
</evidence>
<evidence type="ECO:0000256" key="3">
    <source>
        <dbReference type="ARBA" id="ARBA00012101"/>
    </source>
</evidence>
<dbReference type="EC" id="2.7.1.31" evidence="3"/>
<dbReference type="PANTHER" id="PTHR12227:SF0">
    <property type="entry name" value="GLYCERATE KINASE"/>
    <property type="match status" value="1"/>
</dbReference>
<dbReference type="FunFam" id="3.40.50.10180:FF:000001">
    <property type="entry name" value="Glycerate kinase"/>
    <property type="match status" value="1"/>
</dbReference>
<reference evidence="12" key="3">
    <citation type="submission" date="2015-06" db="UniProtKB">
        <authorList>
            <consortium name="EnsemblMetazoa"/>
        </authorList>
    </citation>
    <scope>IDENTIFICATION</scope>
</reference>
<evidence type="ECO:0000256" key="1">
    <source>
        <dbReference type="ARBA" id="ARBA00000694"/>
    </source>
</evidence>
<dbReference type="EMBL" id="KB311230">
    <property type="protein sequence ID" value="ELT89663.1"/>
    <property type="molecule type" value="Genomic_DNA"/>
</dbReference>
<dbReference type="HOGENOM" id="CLU_032279_0_0_1"/>
<gene>
    <name evidence="11" type="ORF">CAPTEDRAFT_145169</name>
</gene>
<keyword evidence="13" id="KW-1185">Reference proteome</keyword>
<evidence type="ECO:0000256" key="2">
    <source>
        <dbReference type="ARBA" id="ARBA00005393"/>
    </source>
</evidence>
<dbReference type="Gene3D" id="3.40.50.10180">
    <property type="entry name" value="Glycerate kinase, MOFRL-like N-terminal domain"/>
    <property type="match status" value="1"/>
</dbReference>
<dbReference type="Pfam" id="PF13660">
    <property type="entry name" value="DUF4147"/>
    <property type="match status" value="1"/>
</dbReference>
<feature type="domain" description="MOFRL-associated" evidence="10">
    <location>
        <begin position="26"/>
        <end position="274"/>
    </location>
</feature>
<keyword evidence="5" id="KW-0808">Transferase</keyword>
<evidence type="ECO:0000256" key="5">
    <source>
        <dbReference type="ARBA" id="ARBA00022679"/>
    </source>
</evidence>
<dbReference type="EnsemblMetazoa" id="CapteT145169">
    <property type="protein sequence ID" value="CapteP145169"/>
    <property type="gene ID" value="CapteG145169"/>
</dbReference>
<sequence length="543" mass="59049">MPNRGFRSNSQTIATQIDNAVLQDHAIDIFSTAINAVLPQSMVTKTLKLNGDQLIIGDETYDLHGNVYIVAFGKAVLGMVRAAEDVLEDHIAEGIASVPVGSQEDMRRVGKWDLLPRNNSRIQIIEGAANNIPDEMAHKAAMKIYSLLDSLTEKDLVLALFSGGGSALLPAPYPPVTLEEMAQVTRILSHKGATIQQLNTVRKHLEILKGGGLAKVAAPAKVIGLVMSDVVGNDPQFIASGPTSPNNTTAQQCLDLIKSLGVMSVIPESVISMLVKRAEASRHLKGLETDQFAALKYFPERAEYQYKNATTLIIGSNEIALEVAQRRARALGYLPYILSSSLVGNAITTGEMFAKVAAFLCCSKAHQSHKNSQQLMQLELDLIQSGLSKTTVNEMRMLATESINTNVPVCILGAGETTVEVQGSGKGGRNQEMALACGLKLHEFNQTTDSFEHNILQFLSGGTDGQDGPTDVAGACADPFLINWAEKEGIDAQEHLDNNDSYHFYHYLRNGRYHIRTGLTGTNVMDIHCMLIQHHEFHTSEFS</sequence>
<keyword evidence="8" id="KW-0067">ATP-binding</keyword>
<dbReference type="GO" id="GO:0005524">
    <property type="term" value="F:ATP binding"/>
    <property type="evidence" value="ECO:0007669"/>
    <property type="project" value="UniProtKB-KW"/>
</dbReference>
<dbReference type="OrthoDB" id="44918at2759"/>
<comment type="similarity">
    <text evidence="2">Belongs to the glycerate kinase type-2 family.</text>
</comment>
<dbReference type="InterPro" id="IPR007835">
    <property type="entry name" value="MOFRL"/>
</dbReference>
<dbReference type="GO" id="GO:0008887">
    <property type="term" value="F:glycerate kinase activity"/>
    <property type="evidence" value="ECO:0007669"/>
    <property type="project" value="UniProtKB-EC"/>
</dbReference>
<evidence type="ECO:0000259" key="9">
    <source>
        <dbReference type="Pfam" id="PF05161"/>
    </source>
</evidence>
<evidence type="ECO:0000256" key="7">
    <source>
        <dbReference type="ARBA" id="ARBA00022777"/>
    </source>
</evidence>
<dbReference type="Gene3D" id="3.40.1480.10">
    <property type="entry name" value="MOFRL domain"/>
    <property type="match status" value="1"/>
</dbReference>
<dbReference type="AlphaFoldDB" id="R7T893"/>
<dbReference type="PANTHER" id="PTHR12227">
    <property type="entry name" value="GLYCERATE KINASE"/>
    <property type="match status" value="1"/>
</dbReference>
<keyword evidence="7" id="KW-0418">Kinase</keyword>